<feature type="region of interest" description="Disordered" evidence="2">
    <location>
        <begin position="1"/>
        <end position="73"/>
    </location>
</feature>
<evidence type="ECO:0000256" key="1">
    <source>
        <dbReference type="ARBA" id="ARBA00022729"/>
    </source>
</evidence>
<evidence type="ECO:0000259" key="3">
    <source>
        <dbReference type="Pfam" id="PF01551"/>
    </source>
</evidence>
<keyword evidence="5" id="KW-1185">Reference proteome</keyword>
<keyword evidence="1" id="KW-0732">Signal</keyword>
<accession>A0A2T0M4T6</accession>
<comment type="caution">
    <text evidence="4">The sequence shown here is derived from an EMBL/GenBank/DDBJ whole genome shotgun (WGS) entry which is preliminary data.</text>
</comment>
<dbReference type="Proteomes" id="UP000238312">
    <property type="component" value="Unassembled WGS sequence"/>
</dbReference>
<dbReference type="PANTHER" id="PTHR21666:SF289">
    <property type="entry name" value="L-ALA--D-GLU ENDOPEPTIDASE"/>
    <property type="match status" value="1"/>
</dbReference>
<gene>
    <name evidence="4" type="ORF">B0I32_13321</name>
</gene>
<dbReference type="Pfam" id="PF01551">
    <property type="entry name" value="Peptidase_M23"/>
    <property type="match status" value="1"/>
</dbReference>
<dbReference type="PANTHER" id="PTHR21666">
    <property type="entry name" value="PEPTIDASE-RELATED"/>
    <property type="match status" value="1"/>
</dbReference>
<feature type="compositionally biased region" description="Basic and acidic residues" evidence="2">
    <location>
        <begin position="22"/>
        <end position="34"/>
    </location>
</feature>
<dbReference type="AlphaFoldDB" id="A0A2T0M4T6"/>
<dbReference type="SUPFAM" id="SSF51261">
    <property type="entry name" value="Duplicated hybrid motif"/>
    <property type="match status" value="1"/>
</dbReference>
<dbReference type="EMBL" id="PVNG01000033">
    <property type="protein sequence ID" value="PRX52011.1"/>
    <property type="molecule type" value="Genomic_DNA"/>
</dbReference>
<dbReference type="InterPro" id="IPR011055">
    <property type="entry name" value="Dup_hybrid_motif"/>
</dbReference>
<protein>
    <submittedName>
        <fullName evidence="4">Peptidase M23-like protein</fullName>
    </submittedName>
</protein>
<name>A0A2T0M4T6_9ACTN</name>
<feature type="domain" description="M23ase beta-sheet core" evidence="3">
    <location>
        <begin position="132"/>
        <end position="225"/>
    </location>
</feature>
<feature type="compositionally biased region" description="Pro residues" evidence="2">
    <location>
        <begin position="308"/>
        <end position="324"/>
    </location>
</feature>
<dbReference type="InterPro" id="IPR016047">
    <property type="entry name" value="M23ase_b-sheet_dom"/>
</dbReference>
<dbReference type="CDD" id="cd12797">
    <property type="entry name" value="M23_peptidase"/>
    <property type="match status" value="1"/>
</dbReference>
<feature type="compositionally biased region" description="Pro residues" evidence="2">
    <location>
        <begin position="275"/>
        <end position="285"/>
    </location>
</feature>
<evidence type="ECO:0000313" key="4">
    <source>
        <dbReference type="EMBL" id="PRX52011.1"/>
    </source>
</evidence>
<proteinExistence type="predicted"/>
<evidence type="ECO:0000256" key="2">
    <source>
        <dbReference type="SAM" id="MobiDB-lite"/>
    </source>
</evidence>
<feature type="region of interest" description="Disordered" evidence="2">
    <location>
        <begin position="356"/>
        <end position="384"/>
    </location>
</feature>
<organism evidence="4 5">
    <name type="scientific">Nonomuraea fuscirosea</name>
    <dbReference type="NCBI Taxonomy" id="1291556"/>
    <lineage>
        <taxon>Bacteria</taxon>
        <taxon>Bacillati</taxon>
        <taxon>Actinomycetota</taxon>
        <taxon>Actinomycetes</taxon>
        <taxon>Streptosporangiales</taxon>
        <taxon>Streptosporangiaceae</taxon>
        <taxon>Nonomuraea</taxon>
    </lineage>
</organism>
<evidence type="ECO:0000313" key="5">
    <source>
        <dbReference type="Proteomes" id="UP000238312"/>
    </source>
</evidence>
<dbReference type="GO" id="GO:0004222">
    <property type="term" value="F:metalloendopeptidase activity"/>
    <property type="evidence" value="ECO:0007669"/>
    <property type="project" value="TreeGrafter"/>
</dbReference>
<sequence length="384" mass="41016">MPHPHHSATALSTGTLPLRPLSTERRSPPRDPRQPRQTPRMNVNTTCPIPPVSPASTSRPLAHADPQPHPHPRTRPALIRAAIVATLISATLILPILTPPARASPTPWRWPLDGHPRLVRRFTPPPEPWLAGHRGIDLAAPVSAPVMASGSGTIRFAGPVAGKGVIAIDHPDGLRTTYLPVTASVRRGQPITAGAKIGTLEDSKTHCPESCLHWGLLRDTRYLNPLALLGQAPIRLLPFWPRFTTRTHDPQHPPPAHIMLSPLTAPPSNALPHSKPAPPPHPQTPLHPSAASLPQSAAHPSTPIPQVGTPPFPRGTPTQPPSIDPPTLFLTSSPATPGISLLTMALAPFIRTTVPANTTPGTTTETFQNPAAQAGHNHNHNHNH</sequence>
<reference evidence="4 5" key="1">
    <citation type="submission" date="2018-03" db="EMBL/GenBank/DDBJ databases">
        <title>Genomic Encyclopedia of Type Strains, Phase III (KMG-III): the genomes of soil and plant-associated and newly described type strains.</title>
        <authorList>
            <person name="Whitman W."/>
        </authorList>
    </citation>
    <scope>NUCLEOTIDE SEQUENCE [LARGE SCALE GENOMIC DNA]</scope>
    <source>
        <strain evidence="4 5">CGMCC 4.7104</strain>
    </source>
</reference>
<dbReference type="InterPro" id="IPR050570">
    <property type="entry name" value="Cell_wall_metabolism_enzyme"/>
</dbReference>
<feature type="region of interest" description="Disordered" evidence="2">
    <location>
        <begin position="247"/>
        <end position="331"/>
    </location>
</feature>
<dbReference type="Gene3D" id="2.70.70.10">
    <property type="entry name" value="Glucose Permease (Domain IIA)"/>
    <property type="match status" value="1"/>
</dbReference>
<feature type="compositionally biased region" description="Low complexity" evidence="2">
    <location>
        <begin position="356"/>
        <end position="366"/>
    </location>
</feature>